<protein>
    <submittedName>
        <fullName evidence="1">Uncharacterized protein</fullName>
    </submittedName>
</protein>
<dbReference type="AlphaFoldDB" id="I4E7B6"/>
<accession>I4E7B6</accession>
<name>I4E7B6_NEIME</name>
<sequence length="45" mass="5148">MPKARPLQNRLERIRTGNENRCGNLIQGCAEPRSFLYKFGAVLDN</sequence>
<reference evidence="1" key="1">
    <citation type="submission" date="2011-03" db="EMBL/GenBank/DDBJ databases">
        <title>Draft genome of Neisseria meningitidis strain alpha522.</title>
        <authorList>
            <person name="Schoen C."/>
            <person name="Blom J."/>
        </authorList>
    </citation>
    <scope>NUCLEOTIDE SEQUENCE</scope>
    <source>
        <strain evidence="1">Alpha522</strain>
    </source>
</reference>
<proteinExistence type="predicted"/>
<gene>
    <name evidence="1" type="ORF">NMALPHA522_1693</name>
</gene>
<organism evidence="1">
    <name type="scientific">Neisseria meningitidis alpha522</name>
    <dbReference type="NCBI Taxonomy" id="996307"/>
    <lineage>
        <taxon>Bacteria</taxon>
        <taxon>Pseudomonadati</taxon>
        <taxon>Pseudomonadota</taxon>
        <taxon>Betaproteobacteria</taxon>
        <taxon>Neisseriales</taxon>
        <taxon>Neisseriaceae</taxon>
        <taxon>Neisseria</taxon>
    </lineage>
</organism>
<dbReference type="EMBL" id="FR845715">
    <property type="protein sequence ID" value="CCA45234.1"/>
    <property type="molecule type" value="Genomic_DNA"/>
</dbReference>
<evidence type="ECO:0000313" key="1">
    <source>
        <dbReference type="EMBL" id="CCA45234.1"/>
    </source>
</evidence>